<organism evidence="2 3">
    <name type="scientific">Actinospica durhamensis</name>
    <dbReference type="NCBI Taxonomy" id="1508375"/>
    <lineage>
        <taxon>Bacteria</taxon>
        <taxon>Bacillati</taxon>
        <taxon>Actinomycetota</taxon>
        <taxon>Actinomycetes</taxon>
        <taxon>Catenulisporales</taxon>
        <taxon>Actinospicaceae</taxon>
        <taxon>Actinospica</taxon>
    </lineage>
</organism>
<comment type="caution">
    <text evidence="2">The sequence shown here is derived from an EMBL/GenBank/DDBJ whole genome shotgun (WGS) entry which is preliminary data.</text>
</comment>
<protein>
    <submittedName>
        <fullName evidence="2">Uncharacterized protein</fullName>
    </submittedName>
</protein>
<feature type="region of interest" description="Disordered" evidence="1">
    <location>
        <begin position="20"/>
        <end position="47"/>
    </location>
</feature>
<evidence type="ECO:0000256" key="1">
    <source>
        <dbReference type="SAM" id="MobiDB-lite"/>
    </source>
</evidence>
<sequence>MARLPRLLTQLHAAVAGSEPDYVFSDSTGGHDGPFGPFTPSRNSAWQ</sequence>
<reference evidence="2" key="1">
    <citation type="submission" date="2021-04" db="EMBL/GenBank/DDBJ databases">
        <title>Genome based classification of Actinospica acidithermotolerans sp. nov., an actinobacterium isolated from an Indonesian hot spring.</title>
        <authorList>
            <person name="Kusuma A.B."/>
            <person name="Putra K.E."/>
            <person name="Nafisah S."/>
            <person name="Loh J."/>
            <person name="Nouioui I."/>
            <person name="Goodfellow M."/>
        </authorList>
    </citation>
    <scope>NUCLEOTIDE SEQUENCE</scope>
    <source>
        <strain evidence="2">CSCA 57</strain>
    </source>
</reference>
<dbReference type="Proteomes" id="UP000675781">
    <property type="component" value="Unassembled WGS sequence"/>
</dbReference>
<keyword evidence="3" id="KW-1185">Reference proteome</keyword>
<evidence type="ECO:0000313" key="3">
    <source>
        <dbReference type="Proteomes" id="UP000675781"/>
    </source>
</evidence>
<dbReference type="RefSeq" id="WP_212532668.1">
    <property type="nucleotide sequence ID" value="NZ_JAGSOG010000267.1"/>
</dbReference>
<dbReference type="EMBL" id="JAGSOG010000267">
    <property type="protein sequence ID" value="MBR7838207.1"/>
    <property type="molecule type" value="Genomic_DNA"/>
</dbReference>
<name>A0A941EXL9_9ACTN</name>
<accession>A0A941EXL9</accession>
<dbReference type="AlphaFoldDB" id="A0A941EXL9"/>
<proteinExistence type="predicted"/>
<evidence type="ECO:0000313" key="2">
    <source>
        <dbReference type="EMBL" id="MBR7838207.1"/>
    </source>
</evidence>
<gene>
    <name evidence="2" type="ORF">KDL01_33350</name>
</gene>